<name>A0AA35CPM2_9FIRM</name>
<accession>A0AA35CPM2</accession>
<protein>
    <recommendedName>
        <fullName evidence="3">Coat F domain-containing protein</fullName>
    </recommendedName>
</protein>
<dbReference type="Proteomes" id="UP001163687">
    <property type="component" value="Chromosome"/>
</dbReference>
<dbReference type="Pfam" id="PF07875">
    <property type="entry name" value="Coat_F"/>
    <property type="match status" value="1"/>
</dbReference>
<evidence type="ECO:0000313" key="2">
    <source>
        <dbReference type="Proteomes" id="UP001163687"/>
    </source>
</evidence>
<dbReference type="AlphaFoldDB" id="A0AA35CPM2"/>
<dbReference type="EMBL" id="AP025628">
    <property type="protein sequence ID" value="BDG61480.1"/>
    <property type="molecule type" value="Genomic_DNA"/>
</dbReference>
<gene>
    <name evidence="1" type="ORF">caldi_25700</name>
</gene>
<dbReference type="KEGG" id="cmic:caldi_25700"/>
<keyword evidence="2" id="KW-1185">Reference proteome</keyword>
<dbReference type="Gene3D" id="1.20.1260.10">
    <property type="match status" value="1"/>
</dbReference>
<sequence length="106" mass="11288">MPDMMSDMAIAMRCSNSLKMEAMQAAMAACESSDPSLRQHFVQACADAIRAQEQVARIMIQRGWYVPAQANGANLQQVQGNLSQWAGMMAGAAMAPGGGAEPRAQI</sequence>
<organism evidence="1 2">
    <name type="scientific">Caldinitratiruptor microaerophilus</name>
    <dbReference type="NCBI Taxonomy" id="671077"/>
    <lineage>
        <taxon>Bacteria</taxon>
        <taxon>Bacillati</taxon>
        <taxon>Bacillota</taxon>
        <taxon>Clostridia</taxon>
        <taxon>Eubacteriales</taxon>
        <taxon>Symbiobacteriaceae</taxon>
        <taxon>Caldinitratiruptor</taxon>
    </lineage>
</organism>
<dbReference type="InterPro" id="IPR012851">
    <property type="entry name" value="Spore_coat_CotF-like"/>
</dbReference>
<evidence type="ECO:0008006" key="3">
    <source>
        <dbReference type="Google" id="ProtNLM"/>
    </source>
</evidence>
<evidence type="ECO:0000313" key="1">
    <source>
        <dbReference type="EMBL" id="BDG61480.1"/>
    </source>
</evidence>
<dbReference type="InterPro" id="IPR012347">
    <property type="entry name" value="Ferritin-like"/>
</dbReference>
<reference evidence="1" key="1">
    <citation type="submission" date="2022-03" db="EMBL/GenBank/DDBJ databases">
        <title>Complete genome sequence of Caldinitratiruptor microaerophilus.</title>
        <authorList>
            <person name="Mukaiyama R."/>
            <person name="Nishiyama T."/>
            <person name="Ueda K."/>
        </authorList>
    </citation>
    <scope>NUCLEOTIDE SEQUENCE</scope>
    <source>
        <strain evidence="1">JCM 16183</strain>
    </source>
</reference>
<proteinExistence type="predicted"/>